<dbReference type="STRING" id="1168035.SAMN05444280_12080"/>
<dbReference type="AlphaFoldDB" id="A0A1M6JME0"/>
<gene>
    <name evidence="1" type="ORF">SAMN05444280_12080</name>
</gene>
<dbReference type="EMBL" id="FQZE01000020">
    <property type="protein sequence ID" value="SHJ47875.1"/>
    <property type="molecule type" value="Genomic_DNA"/>
</dbReference>
<dbReference type="OrthoDB" id="7868987at2"/>
<protein>
    <recommendedName>
        <fullName evidence="3">Phage P1-related protein</fullName>
    </recommendedName>
</protein>
<reference evidence="1 2" key="1">
    <citation type="submission" date="2016-11" db="EMBL/GenBank/DDBJ databases">
        <authorList>
            <person name="Jaros S."/>
            <person name="Januszkiewicz K."/>
            <person name="Wedrychowicz H."/>
        </authorList>
    </citation>
    <scope>NUCLEOTIDE SEQUENCE [LARGE SCALE GENOMIC DNA]</scope>
    <source>
        <strain evidence="1 2">DSM 27063</strain>
    </source>
</reference>
<keyword evidence="2" id="KW-1185">Reference proteome</keyword>
<dbReference type="RefSeq" id="WP_073170240.1">
    <property type="nucleotide sequence ID" value="NZ_FQZE01000020.1"/>
</dbReference>
<evidence type="ECO:0008006" key="3">
    <source>
        <dbReference type="Google" id="ProtNLM"/>
    </source>
</evidence>
<name>A0A1M6JME0_9BACT</name>
<organism evidence="1 2">
    <name type="scientific">Tangfeifania diversioriginum</name>
    <dbReference type="NCBI Taxonomy" id="1168035"/>
    <lineage>
        <taxon>Bacteria</taxon>
        <taxon>Pseudomonadati</taxon>
        <taxon>Bacteroidota</taxon>
        <taxon>Bacteroidia</taxon>
        <taxon>Marinilabiliales</taxon>
        <taxon>Prolixibacteraceae</taxon>
        <taxon>Tangfeifania</taxon>
    </lineage>
</organism>
<dbReference type="Proteomes" id="UP000184050">
    <property type="component" value="Unassembled WGS sequence"/>
</dbReference>
<evidence type="ECO:0000313" key="1">
    <source>
        <dbReference type="EMBL" id="SHJ47875.1"/>
    </source>
</evidence>
<evidence type="ECO:0000313" key="2">
    <source>
        <dbReference type="Proteomes" id="UP000184050"/>
    </source>
</evidence>
<proteinExistence type="predicted"/>
<accession>A0A1M6JME0</accession>
<sequence>MADYIELPEMILLEHFNGNYEQFIDAVYEVFDNDFIRHKTKFRGEVLRMKWHPVFKERAYTFYHMTHKGKDEQNREPDLRRCERIPWARPVIENCDSWKLKIWPQKRKRGNRLCIWLDLEDEPDYFVIIDVRKNYKLLWTAFVAEYKHEKRKKLKEYEAWLKTQKSPGRT</sequence>